<proteinExistence type="predicted"/>
<dbReference type="AlphaFoldDB" id="A0A545VYY8"/>
<sequence>MHATSPFLWPNSADKLCEALHVSAKEPLRCIGHTSKSKGCTKPINKVNRVCIQQLLDDVVAAGSWGAAQLLLERLSKLVLCQGERYGHQKQGNELLRTWKKAFEEAEMRHAVAESSANPGTTLSSTNSTAFKSESNYINTYAVPAFYPEETTKSESDEDSDLSSLATTAQEEVKPLHTFVPYGKLRTQKQINKAIKGIIGKPLSEHEKKSLSTPGVVYIYKHADAAGGHGRPHLKIGFTADLDRRIKDWQRRCGYDAKRMSHTEASLYMRVERLVHAQLWACRKREEQCPGCGGSHKEFFDVRLHEANKVIGLWAEWMEHAPYGKDGTLNAEWQEKLRDVDCTDPDCWERFTAKQ</sequence>
<keyword evidence="3" id="KW-1185">Reference proteome</keyword>
<name>A0A545VYY8_9HYPO</name>
<dbReference type="OrthoDB" id="2417614at2759"/>
<dbReference type="InterPro" id="IPR053006">
    <property type="entry name" value="Meiosis_regulatory"/>
</dbReference>
<feature type="domain" description="Bacteriophage T5 Orf172 DNA-binding" evidence="1">
    <location>
        <begin position="228"/>
        <end position="314"/>
    </location>
</feature>
<dbReference type="PANTHER" id="PTHR28094:SF1">
    <property type="entry name" value="MEIOTICALLY UP-REGULATED GENE 113 PROTEIN"/>
    <property type="match status" value="1"/>
</dbReference>
<dbReference type="EMBL" id="SPUK01000007">
    <property type="protein sequence ID" value="TQV95896.1"/>
    <property type="molecule type" value="Genomic_DNA"/>
</dbReference>
<evidence type="ECO:0000259" key="1">
    <source>
        <dbReference type="SMART" id="SM00974"/>
    </source>
</evidence>
<dbReference type="STRING" id="43265.A0A545VYY8"/>
<organism evidence="2 3">
    <name type="scientific">Cordyceps javanica</name>
    <dbReference type="NCBI Taxonomy" id="43265"/>
    <lineage>
        <taxon>Eukaryota</taxon>
        <taxon>Fungi</taxon>
        <taxon>Dikarya</taxon>
        <taxon>Ascomycota</taxon>
        <taxon>Pezizomycotina</taxon>
        <taxon>Sordariomycetes</taxon>
        <taxon>Hypocreomycetidae</taxon>
        <taxon>Hypocreales</taxon>
        <taxon>Cordycipitaceae</taxon>
        <taxon>Cordyceps</taxon>
    </lineage>
</organism>
<protein>
    <recommendedName>
        <fullName evidence="1">Bacteriophage T5 Orf172 DNA-binding domain-containing protein</fullName>
    </recommendedName>
</protein>
<dbReference type="Pfam" id="PF10544">
    <property type="entry name" value="T5orf172"/>
    <property type="match status" value="1"/>
</dbReference>
<evidence type="ECO:0000313" key="2">
    <source>
        <dbReference type="EMBL" id="TQV95896.1"/>
    </source>
</evidence>
<dbReference type="Proteomes" id="UP000315783">
    <property type="component" value="Unassembled WGS sequence"/>
</dbReference>
<accession>A0A545VYY8</accession>
<gene>
    <name evidence="2" type="ORF">IF1G_05725</name>
</gene>
<dbReference type="SMART" id="SM00974">
    <property type="entry name" value="T5orf172"/>
    <property type="match status" value="1"/>
</dbReference>
<dbReference type="PANTHER" id="PTHR28094">
    <property type="entry name" value="MEIOTICALLY UP-REGULATED GENE 113 PROTEIN"/>
    <property type="match status" value="1"/>
</dbReference>
<dbReference type="InterPro" id="IPR018306">
    <property type="entry name" value="Phage_T5_Orf172_DNA-bd"/>
</dbReference>
<evidence type="ECO:0000313" key="3">
    <source>
        <dbReference type="Proteomes" id="UP000315783"/>
    </source>
</evidence>
<comment type="caution">
    <text evidence="2">The sequence shown here is derived from an EMBL/GenBank/DDBJ whole genome shotgun (WGS) entry which is preliminary data.</text>
</comment>
<reference evidence="2 3" key="1">
    <citation type="journal article" date="2019" name="Appl. Microbiol. Biotechnol.">
        <title>Genome sequence of Isaria javanica and comparative genome analysis insights into family S53 peptidase evolution in fungal entomopathogens.</title>
        <authorList>
            <person name="Lin R."/>
            <person name="Zhang X."/>
            <person name="Xin B."/>
            <person name="Zou M."/>
            <person name="Gao Y."/>
            <person name="Qin F."/>
            <person name="Hu Q."/>
            <person name="Xie B."/>
            <person name="Cheng X."/>
        </authorList>
    </citation>
    <scope>NUCLEOTIDE SEQUENCE [LARGE SCALE GENOMIC DNA]</scope>
    <source>
        <strain evidence="2 3">IJ1G</strain>
    </source>
</reference>